<dbReference type="RefSeq" id="WP_222405580.1">
    <property type="nucleotide sequence ID" value="NZ_JAHVKP010000001.1"/>
</dbReference>
<organism evidence="2 3">
    <name type="scientific">Qipengyuania aquimaris</name>
    <dbReference type="NCBI Taxonomy" id="255984"/>
    <lineage>
        <taxon>Bacteria</taxon>
        <taxon>Pseudomonadati</taxon>
        <taxon>Pseudomonadota</taxon>
        <taxon>Alphaproteobacteria</taxon>
        <taxon>Sphingomonadales</taxon>
        <taxon>Erythrobacteraceae</taxon>
        <taxon>Qipengyuania</taxon>
    </lineage>
</organism>
<feature type="transmembrane region" description="Helical" evidence="1">
    <location>
        <begin position="145"/>
        <end position="165"/>
    </location>
</feature>
<gene>
    <name evidence="2" type="ORF">KUV31_11225</name>
</gene>
<proteinExistence type="predicted"/>
<reference evidence="2" key="1">
    <citation type="submission" date="2021-06" db="EMBL/GenBank/DDBJ databases">
        <title>50 bacteria genomes isolated from Dapeng, Shenzhen, China.</title>
        <authorList>
            <person name="Zheng W."/>
            <person name="Yu S."/>
            <person name="Huang Y."/>
        </authorList>
    </citation>
    <scope>NUCLEOTIDE SEQUENCE</scope>
    <source>
        <strain evidence="2">DP4N28-2</strain>
    </source>
</reference>
<keyword evidence="1" id="KW-1133">Transmembrane helix</keyword>
<evidence type="ECO:0000313" key="2">
    <source>
        <dbReference type="EMBL" id="MBY6218910.1"/>
    </source>
</evidence>
<comment type="caution">
    <text evidence="2">The sequence shown here is derived from an EMBL/GenBank/DDBJ whole genome shotgun (WGS) entry which is preliminary data.</text>
</comment>
<sequence length="166" mass="18611">MEQVLDILDGVSGWSWGWLVAAFLAALTIESWPHLTYRFWQWRIDRAFRDRGELLQEELRELEWKQGARPEPFQIGRVLSVSLQSALQLFLPVVLVDTVAENDLVLLPAAIAAAAWFAQSREPAEDDEEDYSGPGGYDVPPEAKVGFLAAIAMLCVIALVVFTFGY</sequence>
<dbReference type="AlphaFoldDB" id="A0A9Q3S325"/>
<accession>A0A9Q3S325</accession>
<keyword evidence="1" id="KW-0472">Membrane</keyword>
<dbReference type="Proteomes" id="UP000824927">
    <property type="component" value="Unassembled WGS sequence"/>
</dbReference>
<feature type="transmembrane region" description="Helical" evidence="1">
    <location>
        <begin position="15"/>
        <end position="33"/>
    </location>
</feature>
<protein>
    <submittedName>
        <fullName evidence="2">Uncharacterized protein</fullName>
    </submittedName>
</protein>
<keyword evidence="1" id="KW-0812">Transmembrane</keyword>
<dbReference type="EMBL" id="JAHVKP010000001">
    <property type="protein sequence ID" value="MBY6218910.1"/>
    <property type="molecule type" value="Genomic_DNA"/>
</dbReference>
<evidence type="ECO:0000313" key="3">
    <source>
        <dbReference type="Proteomes" id="UP000824927"/>
    </source>
</evidence>
<name>A0A9Q3S325_9SPHN</name>
<evidence type="ECO:0000256" key="1">
    <source>
        <dbReference type="SAM" id="Phobius"/>
    </source>
</evidence>